<reference evidence="2" key="1">
    <citation type="submission" date="2018-09" db="EMBL/GenBank/DDBJ databases">
        <title>Draft Genome Sequence of Mediterraneibacter sp. KCTC 15684.</title>
        <authorList>
            <person name="Kim J.S."/>
            <person name="Han K.I."/>
            <person name="Suh M.K."/>
            <person name="Lee K.C."/>
            <person name="Eom M.K."/>
            <person name="Lee J.H."/>
            <person name="Park S.H."/>
            <person name="Kang S.W."/>
            <person name="Park J.E."/>
            <person name="Oh B.S."/>
            <person name="Yu S.Y."/>
            <person name="Choi S.H."/>
            <person name="Lee D.H."/>
            <person name="Yoon H."/>
            <person name="Kim B."/>
            <person name="Yang S.J."/>
            <person name="Lee J.S."/>
        </authorList>
    </citation>
    <scope>NUCLEOTIDE SEQUENCE [LARGE SCALE GENOMIC DNA]</scope>
    <source>
        <strain evidence="2">KCTC 15684</strain>
    </source>
</reference>
<dbReference type="EMBL" id="BHGK01000001">
    <property type="protein sequence ID" value="GCA67581.1"/>
    <property type="molecule type" value="Genomic_DNA"/>
</dbReference>
<dbReference type="RefSeq" id="WP_117603555.1">
    <property type="nucleotide sequence ID" value="NZ_BHGK01000001.1"/>
</dbReference>
<organism evidence="1 2">
    <name type="scientific">Mediterraneibacter butyricigenes</name>
    <dbReference type="NCBI Taxonomy" id="2316025"/>
    <lineage>
        <taxon>Bacteria</taxon>
        <taxon>Bacillati</taxon>
        <taxon>Bacillota</taxon>
        <taxon>Clostridia</taxon>
        <taxon>Lachnospirales</taxon>
        <taxon>Lachnospiraceae</taxon>
        <taxon>Mediterraneibacter</taxon>
    </lineage>
</organism>
<dbReference type="AlphaFoldDB" id="A0A391P1Q4"/>
<sequence>MSEMVIRLGEWDFEELENGGNLTIELNEPLDCKKVTRIKIQNESVTEYSHSVKIQKTWEEEWEE</sequence>
<protein>
    <submittedName>
        <fullName evidence="1">Uncharacterized protein</fullName>
    </submittedName>
</protein>
<comment type="caution">
    <text evidence="1">The sequence shown here is derived from an EMBL/GenBank/DDBJ whole genome shotgun (WGS) entry which is preliminary data.</text>
</comment>
<proteinExistence type="predicted"/>
<keyword evidence="2" id="KW-1185">Reference proteome</keyword>
<accession>A0A391P1Q4</accession>
<name>A0A391P1Q4_9FIRM</name>
<dbReference type="Proteomes" id="UP000265643">
    <property type="component" value="Unassembled WGS sequence"/>
</dbReference>
<gene>
    <name evidence="1" type="ORF">KGMB01110_20170</name>
</gene>
<evidence type="ECO:0000313" key="2">
    <source>
        <dbReference type="Proteomes" id="UP000265643"/>
    </source>
</evidence>
<evidence type="ECO:0000313" key="1">
    <source>
        <dbReference type="EMBL" id="GCA67581.1"/>
    </source>
</evidence>